<organism evidence="10 11">
    <name type="scientific">Mycolicibacterium rhodesiae</name>
    <name type="common">Mycobacterium rhodesiae</name>
    <dbReference type="NCBI Taxonomy" id="36814"/>
    <lineage>
        <taxon>Bacteria</taxon>
        <taxon>Bacillati</taxon>
        <taxon>Actinomycetota</taxon>
        <taxon>Actinomycetes</taxon>
        <taxon>Mycobacteriales</taxon>
        <taxon>Mycobacteriaceae</taxon>
        <taxon>Mycolicibacterium</taxon>
    </lineage>
</organism>
<comment type="caution">
    <text evidence="10">The sequence shown here is derived from an EMBL/GenBank/DDBJ whole genome shotgun (WGS) entry which is preliminary data.</text>
</comment>
<dbReference type="GO" id="GO:0055085">
    <property type="term" value="P:transmembrane transport"/>
    <property type="evidence" value="ECO:0007669"/>
    <property type="project" value="InterPro"/>
</dbReference>
<dbReference type="SUPFAM" id="SSF161098">
    <property type="entry name" value="MetI-like"/>
    <property type="match status" value="1"/>
</dbReference>
<evidence type="ECO:0000256" key="8">
    <source>
        <dbReference type="RuleBase" id="RU363032"/>
    </source>
</evidence>
<evidence type="ECO:0000256" key="1">
    <source>
        <dbReference type="ARBA" id="ARBA00004651"/>
    </source>
</evidence>
<evidence type="ECO:0000256" key="2">
    <source>
        <dbReference type="ARBA" id="ARBA00007069"/>
    </source>
</evidence>
<feature type="transmembrane region" description="Helical" evidence="8">
    <location>
        <begin position="178"/>
        <end position="200"/>
    </location>
</feature>
<dbReference type="Proteomes" id="UP000192534">
    <property type="component" value="Unassembled WGS sequence"/>
</dbReference>
<evidence type="ECO:0000313" key="10">
    <source>
        <dbReference type="EMBL" id="ORB51345.1"/>
    </source>
</evidence>
<evidence type="ECO:0000259" key="9">
    <source>
        <dbReference type="PROSITE" id="PS50928"/>
    </source>
</evidence>
<keyword evidence="5 8" id="KW-0812">Transmembrane</keyword>
<feature type="transmembrane region" description="Helical" evidence="8">
    <location>
        <begin position="221"/>
        <end position="246"/>
    </location>
</feature>
<dbReference type="CDD" id="cd06261">
    <property type="entry name" value="TM_PBP2"/>
    <property type="match status" value="1"/>
</dbReference>
<evidence type="ECO:0000256" key="5">
    <source>
        <dbReference type="ARBA" id="ARBA00022692"/>
    </source>
</evidence>
<proteinExistence type="inferred from homology"/>
<keyword evidence="3 8" id="KW-0813">Transport</keyword>
<dbReference type="Pfam" id="PF00528">
    <property type="entry name" value="BPD_transp_1"/>
    <property type="match status" value="1"/>
</dbReference>
<reference evidence="10 11" key="1">
    <citation type="submission" date="2016-12" db="EMBL/GenBank/DDBJ databases">
        <title>The new phylogeny of genus Mycobacterium.</title>
        <authorList>
            <person name="Tortoli E."/>
            <person name="Trovato A."/>
            <person name="Cirillo D.M."/>
        </authorList>
    </citation>
    <scope>NUCLEOTIDE SEQUENCE [LARGE SCALE GENOMIC DNA]</scope>
    <source>
        <strain evidence="10 11">DSM 44223</strain>
    </source>
</reference>
<dbReference type="AlphaFoldDB" id="A0A1X0IS10"/>
<evidence type="ECO:0000256" key="3">
    <source>
        <dbReference type="ARBA" id="ARBA00022448"/>
    </source>
</evidence>
<feature type="transmembrane region" description="Helical" evidence="8">
    <location>
        <begin position="95"/>
        <end position="116"/>
    </location>
</feature>
<dbReference type="PANTHER" id="PTHR42929">
    <property type="entry name" value="INNER MEMBRANE ABC TRANSPORTER PERMEASE PROTEIN YDCU-RELATED-RELATED"/>
    <property type="match status" value="1"/>
</dbReference>
<evidence type="ECO:0000313" key="11">
    <source>
        <dbReference type="Proteomes" id="UP000192534"/>
    </source>
</evidence>
<dbReference type="InterPro" id="IPR000515">
    <property type="entry name" value="MetI-like"/>
</dbReference>
<dbReference type="EMBL" id="MVIH01000008">
    <property type="protein sequence ID" value="ORB51345.1"/>
    <property type="molecule type" value="Genomic_DNA"/>
</dbReference>
<sequence>MASIQGRGILTAVPRTRNSRLWPLLALPGTVWLAVFFLAPLYVVLAIVFGQVDPIFRTPIPVWNPLEWDPSQFSYVLTHIVGPDGVYGPALVRTALYVLLASVLCLLIAFPVAYFTARLSGRWAGALLAALIAPFWISYMMRMLAWVNLLQDDGMVNRLLRLGGLFDVNVHWLTGQPVVVVLGLVYGYVPYMILPLYAGLDRLPQATLEAARDLGANRFGSFWRVTLPMCRPTIVAAVLLTCLPMLGDYFTSDMLSASPKTAMVGNLINDSVQSPGQTGQAGAFVMLVLIVTVVPMFYYVRVTSRGDEVST</sequence>
<evidence type="ECO:0000256" key="4">
    <source>
        <dbReference type="ARBA" id="ARBA00022475"/>
    </source>
</evidence>
<dbReference type="PROSITE" id="PS50928">
    <property type="entry name" value="ABC_TM1"/>
    <property type="match status" value="1"/>
</dbReference>
<accession>A0A1X0IS10</accession>
<name>A0A1X0IS10_MYCRH</name>
<gene>
    <name evidence="10" type="ORF">BST42_18235</name>
</gene>
<evidence type="ECO:0000256" key="7">
    <source>
        <dbReference type="ARBA" id="ARBA00023136"/>
    </source>
</evidence>
<dbReference type="OrthoDB" id="9810794at2"/>
<dbReference type="Gene3D" id="1.10.3720.10">
    <property type="entry name" value="MetI-like"/>
    <property type="match status" value="1"/>
</dbReference>
<feature type="transmembrane region" description="Helical" evidence="8">
    <location>
        <begin position="281"/>
        <end position="300"/>
    </location>
</feature>
<dbReference type="PANTHER" id="PTHR42929:SF1">
    <property type="entry name" value="INNER MEMBRANE ABC TRANSPORTER PERMEASE PROTEIN YDCU-RELATED"/>
    <property type="match status" value="1"/>
</dbReference>
<keyword evidence="7 8" id="KW-0472">Membrane</keyword>
<keyword evidence="11" id="KW-1185">Reference proteome</keyword>
<feature type="transmembrane region" description="Helical" evidence="8">
    <location>
        <begin position="21"/>
        <end position="49"/>
    </location>
</feature>
<keyword evidence="6 8" id="KW-1133">Transmembrane helix</keyword>
<comment type="similarity">
    <text evidence="2">Belongs to the binding-protein-dependent transport system permease family. CysTW subfamily.</text>
</comment>
<feature type="domain" description="ABC transmembrane type-1" evidence="9">
    <location>
        <begin position="91"/>
        <end position="299"/>
    </location>
</feature>
<comment type="subcellular location">
    <subcellularLocation>
        <location evidence="1 8">Cell membrane</location>
        <topology evidence="1 8">Multi-pass membrane protein</topology>
    </subcellularLocation>
</comment>
<dbReference type="GO" id="GO:0005886">
    <property type="term" value="C:plasma membrane"/>
    <property type="evidence" value="ECO:0007669"/>
    <property type="project" value="UniProtKB-SubCell"/>
</dbReference>
<evidence type="ECO:0000256" key="6">
    <source>
        <dbReference type="ARBA" id="ARBA00022989"/>
    </source>
</evidence>
<feature type="transmembrane region" description="Helical" evidence="8">
    <location>
        <begin position="123"/>
        <end position="141"/>
    </location>
</feature>
<keyword evidence="4" id="KW-1003">Cell membrane</keyword>
<dbReference type="InterPro" id="IPR035906">
    <property type="entry name" value="MetI-like_sf"/>
</dbReference>
<protein>
    <submittedName>
        <fullName evidence="10">Polyamine ABC transporter permease</fullName>
    </submittedName>
</protein>